<dbReference type="AlphaFoldDB" id="A0A8K0GER0"/>
<keyword evidence="7" id="KW-0472">Membrane</keyword>
<evidence type="ECO:0000256" key="7">
    <source>
        <dbReference type="ARBA" id="ARBA00023136"/>
    </source>
</evidence>
<keyword evidence="3" id="KW-0812">Transmembrane</keyword>
<evidence type="ECO:0000256" key="5">
    <source>
        <dbReference type="ARBA" id="ARBA00022989"/>
    </source>
</evidence>
<accession>A0A8K0GER0</accession>
<dbReference type="PANTHER" id="PTHR14110:SF0">
    <property type="entry name" value="MITOCHONDRIAL IMPORT INNER MEMBRANE TRANSLOCASE SUBUNIT TIM22"/>
    <property type="match status" value="1"/>
</dbReference>
<gene>
    <name evidence="10" type="ORF">ILUMI_09216</name>
</gene>
<evidence type="ECO:0000256" key="9">
    <source>
        <dbReference type="RuleBase" id="RU367038"/>
    </source>
</evidence>
<keyword evidence="9" id="KW-0653">Protein transport</keyword>
<reference evidence="10" key="1">
    <citation type="submission" date="2019-08" db="EMBL/GenBank/DDBJ databases">
        <title>The genome of the North American firefly Photinus pyralis.</title>
        <authorList>
            <consortium name="Photinus pyralis genome working group"/>
            <person name="Fallon T.R."/>
            <person name="Sander Lower S.E."/>
            <person name="Weng J.-K."/>
        </authorList>
    </citation>
    <scope>NUCLEOTIDE SEQUENCE</scope>
    <source>
        <strain evidence="10">TRF0915ILg1</strain>
        <tissue evidence="10">Whole body</tissue>
    </source>
</reference>
<comment type="similarity">
    <text evidence="2 9">Belongs to the Tim17/Tim22/Tim23 family.</text>
</comment>
<dbReference type="OrthoDB" id="75343at2759"/>
<comment type="subunit">
    <text evidence="9">Component of the TIM22 complex.</text>
</comment>
<dbReference type="GO" id="GO:0008320">
    <property type="term" value="F:protein transmembrane transporter activity"/>
    <property type="evidence" value="ECO:0007669"/>
    <property type="project" value="UniProtKB-UniRule"/>
</dbReference>
<dbReference type="Pfam" id="PF02466">
    <property type="entry name" value="Tim17"/>
    <property type="match status" value="1"/>
</dbReference>
<dbReference type="GO" id="GO:0030943">
    <property type="term" value="F:mitochondrion targeting sequence binding"/>
    <property type="evidence" value="ECO:0007669"/>
    <property type="project" value="TreeGrafter"/>
</dbReference>
<evidence type="ECO:0000256" key="3">
    <source>
        <dbReference type="ARBA" id="ARBA00022692"/>
    </source>
</evidence>
<evidence type="ECO:0000256" key="6">
    <source>
        <dbReference type="ARBA" id="ARBA00023128"/>
    </source>
</evidence>
<comment type="function">
    <text evidence="8 9">Essential core component of the TIM22 complex, a complex that mediates the import and insertion of multi-pass transmembrane proteins into the mitochondrial inner membrane. In the TIM22 complex, it constitutes the voltage-activated and signal-gated channel. Forms a twin-pore translocase that uses the membrane potential as external driving force in 2 voltage-dependent steps.</text>
</comment>
<evidence type="ECO:0000256" key="8">
    <source>
        <dbReference type="ARBA" id="ARBA00024713"/>
    </source>
</evidence>
<name>A0A8K0GER0_IGNLU</name>
<dbReference type="InterPro" id="IPR039175">
    <property type="entry name" value="TIM22"/>
</dbReference>
<protein>
    <recommendedName>
        <fullName evidence="9">Mitochondrial import inner membrane translocase subunit TIM22</fullName>
    </recommendedName>
</protein>
<dbReference type="EMBL" id="VTPC01004612">
    <property type="protein sequence ID" value="KAF2896954.1"/>
    <property type="molecule type" value="Genomic_DNA"/>
</dbReference>
<proteinExistence type="inferred from homology"/>
<evidence type="ECO:0000256" key="1">
    <source>
        <dbReference type="ARBA" id="ARBA00004448"/>
    </source>
</evidence>
<comment type="subcellular location">
    <subcellularLocation>
        <location evidence="1 9">Mitochondrion inner membrane</location>
        <topology evidence="1 9">Multi-pass membrane protein</topology>
    </subcellularLocation>
</comment>
<dbReference type="Proteomes" id="UP000801492">
    <property type="component" value="Unassembled WGS sequence"/>
</dbReference>
<evidence type="ECO:0000256" key="4">
    <source>
        <dbReference type="ARBA" id="ARBA00022792"/>
    </source>
</evidence>
<sequence length="192" mass="20941">MSTNQDSNIMNTEQEQEKKQLTTEEWLRLTNYFIGNNYRYRENIIIPKTLGPIRIKTNEEKAVEAVFESCAFKSLMSCVIGYGLGAAIGLFSSSVGPTATNVEQQTAREVFREMKTTTLSYAKNFAVIGALFSAVECTIETARGKSDWKNGTYAGAVTGGLIGLRAGIKAGIVGAAGFAAFSTAIDYYMHSR</sequence>
<keyword evidence="4 9" id="KW-0999">Mitochondrion inner membrane</keyword>
<keyword evidence="5" id="KW-1133">Transmembrane helix</keyword>
<keyword evidence="11" id="KW-1185">Reference proteome</keyword>
<dbReference type="PANTHER" id="PTHR14110">
    <property type="entry name" value="MITOCHONDRIAL IMPORT INNER MEMBRANE TRANSLOCASE SUBUNIT TIM22"/>
    <property type="match status" value="1"/>
</dbReference>
<organism evidence="10 11">
    <name type="scientific">Ignelater luminosus</name>
    <name type="common">Cucubano</name>
    <name type="synonym">Pyrophorus luminosus</name>
    <dbReference type="NCBI Taxonomy" id="2038154"/>
    <lineage>
        <taxon>Eukaryota</taxon>
        <taxon>Metazoa</taxon>
        <taxon>Ecdysozoa</taxon>
        <taxon>Arthropoda</taxon>
        <taxon>Hexapoda</taxon>
        <taxon>Insecta</taxon>
        <taxon>Pterygota</taxon>
        <taxon>Neoptera</taxon>
        <taxon>Endopterygota</taxon>
        <taxon>Coleoptera</taxon>
        <taxon>Polyphaga</taxon>
        <taxon>Elateriformia</taxon>
        <taxon>Elateroidea</taxon>
        <taxon>Elateridae</taxon>
        <taxon>Agrypninae</taxon>
        <taxon>Pyrophorini</taxon>
        <taxon>Ignelater</taxon>
    </lineage>
</organism>
<dbReference type="GO" id="GO:0042721">
    <property type="term" value="C:TIM22 mitochondrial import inner membrane insertion complex"/>
    <property type="evidence" value="ECO:0007669"/>
    <property type="project" value="UniProtKB-UniRule"/>
</dbReference>
<evidence type="ECO:0000313" key="10">
    <source>
        <dbReference type="EMBL" id="KAF2896954.1"/>
    </source>
</evidence>
<keyword evidence="9" id="KW-0813">Transport</keyword>
<evidence type="ECO:0000256" key="2">
    <source>
        <dbReference type="ARBA" id="ARBA00008444"/>
    </source>
</evidence>
<evidence type="ECO:0000313" key="11">
    <source>
        <dbReference type="Proteomes" id="UP000801492"/>
    </source>
</evidence>
<keyword evidence="6 9" id="KW-0496">Mitochondrion</keyword>
<keyword evidence="9" id="KW-0811">Translocation</keyword>
<dbReference type="GO" id="GO:0045039">
    <property type="term" value="P:protein insertion into mitochondrial inner membrane"/>
    <property type="evidence" value="ECO:0007669"/>
    <property type="project" value="UniProtKB-UniRule"/>
</dbReference>
<comment type="caution">
    <text evidence="10">The sequence shown here is derived from an EMBL/GenBank/DDBJ whole genome shotgun (WGS) entry which is preliminary data.</text>
</comment>